<gene>
    <name evidence="8" type="ORF">HOLleu_01841</name>
</gene>
<dbReference type="InterPro" id="IPR018957">
    <property type="entry name" value="Znf_C3HC4_RING-type"/>
</dbReference>
<dbReference type="GO" id="GO:0008270">
    <property type="term" value="F:zinc ion binding"/>
    <property type="evidence" value="ECO:0007669"/>
    <property type="project" value="UniProtKB-KW"/>
</dbReference>
<dbReference type="Proteomes" id="UP001152320">
    <property type="component" value="Chromosome 1"/>
</dbReference>
<dbReference type="Pfam" id="PF00595">
    <property type="entry name" value="PDZ"/>
    <property type="match status" value="1"/>
</dbReference>
<keyword evidence="9" id="KW-1185">Reference proteome</keyword>
<dbReference type="InterPro" id="IPR013083">
    <property type="entry name" value="Znf_RING/FYVE/PHD"/>
</dbReference>
<evidence type="ECO:0000256" key="4">
    <source>
        <dbReference type="PROSITE-ProRule" id="PRU00207"/>
    </source>
</evidence>
<feature type="zinc finger region" description="TRAF-type" evidence="4">
    <location>
        <begin position="100"/>
        <end position="134"/>
    </location>
</feature>
<dbReference type="InterPro" id="IPR036034">
    <property type="entry name" value="PDZ_sf"/>
</dbReference>
<dbReference type="SUPFAM" id="SSF49599">
    <property type="entry name" value="TRAF domain-like"/>
    <property type="match status" value="1"/>
</dbReference>
<dbReference type="Gene3D" id="3.30.40.10">
    <property type="entry name" value="Zinc/RING finger domain, C3HC4 (zinc finger)"/>
    <property type="match status" value="1"/>
</dbReference>
<dbReference type="PROSITE" id="PS00518">
    <property type="entry name" value="ZF_RING_1"/>
    <property type="match status" value="1"/>
</dbReference>
<feature type="domain" description="RING-type" evidence="5">
    <location>
        <begin position="38"/>
        <end position="76"/>
    </location>
</feature>
<dbReference type="OrthoDB" id="438726at2759"/>
<dbReference type="EMBL" id="JAIZAY010000001">
    <property type="protein sequence ID" value="KAJ8049209.1"/>
    <property type="molecule type" value="Genomic_DNA"/>
</dbReference>
<evidence type="ECO:0000313" key="8">
    <source>
        <dbReference type="EMBL" id="KAJ8049209.1"/>
    </source>
</evidence>
<dbReference type="Gene3D" id="2.30.42.10">
    <property type="match status" value="1"/>
</dbReference>
<evidence type="ECO:0000259" key="6">
    <source>
        <dbReference type="PROSITE" id="PS50106"/>
    </source>
</evidence>
<accession>A0A9Q1CRD8</accession>
<dbReference type="Pfam" id="PF00097">
    <property type="entry name" value="zf-C3HC4"/>
    <property type="match status" value="1"/>
</dbReference>
<evidence type="ECO:0000256" key="2">
    <source>
        <dbReference type="ARBA" id="ARBA00022771"/>
    </source>
</evidence>
<feature type="domain" description="TRAF-type" evidence="7">
    <location>
        <begin position="100"/>
        <end position="134"/>
    </location>
</feature>
<keyword evidence="1 4" id="KW-0479">Metal-binding</keyword>
<evidence type="ECO:0000259" key="7">
    <source>
        <dbReference type="PROSITE" id="PS50145"/>
    </source>
</evidence>
<protein>
    <submittedName>
        <fullName evidence="8">Ligand of Numb protein X 2</fullName>
    </submittedName>
</protein>
<dbReference type="PROSITE" id="PS50089">
    <property type="entry name" value="ZF_RING_2"/>
    <property type="match status" value="1"/>
</dbReference>
<comment type="caution">
    <text evidence="8">The sequence shown here is derived from an EMBL/GenBank/DDBJ whole genome shotgun (WGS) entry which is preliminary data.</text>
</comment>
<sequence length="263" mass="29702">MAEMRYVENLCSTCGVEHGESENHEYDYKDTVDEELNCHICLSPMISPLDTTCGHSFCSICITQTVKSIKMCPLDRKPTTVGQLRESNYAFKRMLDKLKVKCPNCSAGMERGQLEGHLSGRCRSKRVRCTYGSCEWTGPENEHKTHVASCEHGFRNGPVKYGVQSTIEFDVEENETLGMSIVGGNETPLITITVQEIFQVGAVKKDKRLKPGDAILKVRKLLDNLLTFFVFDWLFPFKFFEDITVFKVVIFPPICIPLSPSLV</sequence>
<feature type="domain" description="PDZ" evidence="6">
    <location>
        <begin position="166"/>
        <end position="218"/>
    </location>
</feature>
<dbReference type="PANTHER" id="PTHR10131:SF94">
    <property type="entry name" value="TNF RECEPTOR-ASSOCIATED FACTOR 4"/>
    <property type="match status" value="1"/>
</dbReference>
<dbReference type="PANTHER" id="PTHR10131">
    <property type="entry name" value="TNF RECEPTOR ASSOCIATED FACTOR"/>
    <property type="match status" value="1"/>
</dbReference>
<evidence type="ECO:0000313" key="9">
    <source>
        <dbReference type="Proteomes" id="UP001152320"/>
    </source>
</evidence>
<evidence type="ECO:0000256" key="1">
    <source>
        <dbReference type="ARBA" id="ARBA00022723"/>
    </source>
</evidence>
<reference evidence="8" key="1">
    <citation type="submission" date="2021-10" db="EMBL/GenBank/DDBJ databases">
        <title>Tropical sea cucumber genome reveals ecological adaptation and Cuvierian tubules defense mechanism.</title>
        <authorList>
            <person name="Chen T."/>
        </authorList>
    </citation>
    <scope>NUCLEOTIDE SEQUENCE</scope>
    <source>
        <strain evidence="8">Nanhai2018</strain>
        <tissue evidence="8">Muscle</tissue>
    </source>
</reference>
<dbReference type="SMART" id="SM00184">
    <property type="entry name" value="RING"/>
    <property type="match status" value="1"/>
</dbReference>
<dbReference type="InterPro" id="IPR001293">
    <property type="entry name" value="Znf_TRAF"/>
</dbReference>
<dbReference type="InterPro" id="IPR001841">
    <property type="entry name" value="Znf_RING"/>
</dbReference>
<dbReference type="Pfam" id="PF02176">
    <property type="entry name" value="zf-TRAF"/>
    <property type="match status" value="1"/>
</dbReference>
<evidence type="ECO:0000259" key="5">
    <source>
        <dbReference type="PROSITE" id="PS50089"/>
    </source>
</evidence>
<keyword evidence="2 4" id="KW-0863">Zinc-finger</keyword>
<dbReference type="SUPFAM" id="SSF50156">
    <property type="entry name" value="PDZ domain-like"/>
    <property type="match status" value="1"/>
</dbReference>
<dbReference type="PROSITE" id="PS50145">
    <property type="entry name" value="ZF_TRAF"/>
    <property type="match status" value="1"/>
</dbReference>
<dbReference type="AlphaFoldDB" id="A0A9Q1CRD8"/>
<proteinExistence type="predicted"/>
<keyword evidence="3 4" id="KW-0862">Zinc</keyword>
<dbReference type="PROSITE" id="PS50106">
    <property type="entry name" value="PDZ"/>
    <property type="match status" value="1"/>
</dbReference>
<dbReference type="InterPro" id="IPR001478">
    <property type="entry name" value="PDZ"/>
</dbReference>
<dbReference type="SUPFAM" id="SSF57850">
    <property type="entry name" value="RING/U-box"/>
    <property type="match status" value="1"/>
</dbReference>
<organism evidence="8 9">
    <name type="scientific">Holothuria leucospilota</name>
    <name type="common">Black long sea cucumber</name>
    <name type="synonym">Mertensiothuria leucospilota</name>
    <dbReference type="NCBI Taxonomy" id="206669"/>
    <lineage>
        <taxon>Eukaryota</taxon>
        <taxon>Metazoa</taxon>
        <taxon>Echinodermata</taxon>
        <taxon>Eleutherozoa</taxon>
        <taxon>Echinozoa</taxon>
        <taxon>Holothuroidea</taxon>
        <taxon>Aspidochirotacea</taxon>
        <taxon>Aspidochirotida</taxon>
        <taxon>Holothuriidae</taxon>
        <taxon>Holothuria</taxon>
    </lineage>
</organism>
<dbReference type="InterPro" id="IPR017907">
    <property type="entry name" value="Znf_RING_CS"/>
</dbReference>
<evidence type="ECO:0000256" key="3">
    <source>
        <dbReference type="ARBA" id="ARBA00022833"/>
    </source>
</evidence>
<name>A0A9Q1CRD8_HOLLE</name>